<proteinExistence type="predicted"/>
<organism evidence="5 6">
    <name type="scientific">Streptomyces venezuelae</name>
    <dbReference type="NCBI Taxonomy" id="54571"/>
    <lineage>
        <taxon>Bacteria</taxon>
        <taxon>Bacillati</taxon>
        <taxon>Actinomycetota</taxon>
        <taxon>Actinomycetes</taxon>
        <taxon>Kitasatosporales</taxon>
        <taxon>Streptomycetaceae</taxon>
        <taxon>Streptomyces</taxon>
    </lineage>
</organism>
<dbReference type="PANTHER" id="PTHR45527">
    <property type="entry name" value="NONRIBOSOMAL PEPTIDE SYNTHETASE"/>
    <property type="match status" value="1"/>
</dbReference>
<dbReference type="InterPro" id="IPR020806">
    <property type="entry name" value="PKS_PP-bd"/>
</dbReference>
<dbReference type="Gene3D" id="3.30.300.30">
    <property type="match status" value="1"/>
</dbReference>
<dbReference type="InterPro" id="IPR020845">
    <property type="entry name" value="AMP-binding_CS"/>
</dbReference>
<dbReference type="InterPro" id="IPR010071">
    <property type="entry name" value="AA_adenyl_dom"/>
</dbReference>
<dbReference type="SUPFAM" id="SSF47336">
    <property type="entry name" value="ACP-like"/>
    <property type="match status" value="1"/>
</dbReference>
<dbReference type="EMBL" id="CP029193">
    <property type="protein sequence ID" value="QES29240.1"/>
    <property type="molecule type" value="Genomic_DNA"/>
</dbReference>
<dbReference type="InterPro" id="IPR009081">
    <property type="entry name" value="PP-bd_ACP"/>
</dbReference>
<dbReference type="GO" id="GO:0043041">
    <property type="term" value="P:amino acid activation for nonribosomal peptide biosynthetic process"/>
    <property type="evidence" value="ECO:0007669"/>
    <property type="project" value="TreeGrafter"/>
</dbReference>
<dbReference type="PANTHER" id="PTHR45527:SF1">
    <property type="entry name" value="FATTY ACID SYNTHASE"/>
    <property type="match status" value="1"/>
</dbReference>
<dbReference type="Pfam" id="PF00501">
    <property type="entry name" value="AMP-binding"/>
    <property type="match status" value="1"/>
</dbReference>
<accession>A0A5P2BGX4</accession>
<dbReference type="AlphaFoldDB" id="A0A5P2BGX4"/>
<dbReference type="Gene3D" id="3.40.50.1820">
    <property type="entry name" value="alpha/beta hydrolase"/>
    <property type="match status" value="1"/>
</dbReference>
<evidence type="ECO:0000313" key="6">
    <source>
        <dbReference type="Proteomes" id="UP000323046"/>
    </source>
</evidence>
<protein>
    <recommendedName>
        <fullName evidence="4">Carrier domain-containing protein</fullName>
    </recommendedName>
</protein>
<dbReference type="InterPro" id="IPR025110">
    <property type="entry name" value="AMP-bd_C"/>
</dbReference>
<dbReference type="PROSITE" id="PS00455">
    <property type="entry name" value="AMP_BINDING"/>
    <property type="match status" value="1"/>
</dbReference>
<evidence type="ECO:0000313" key="5">
    <source>
        <dbReference type="EMBL" id="QES29240.1"/>
    </source>
</evidence>
<dbReference type="Gene3D" id="3.40.50.12780">
    <property type="entry name" value="N-terminal domain of ligase-like"/>
    <property type="match status" value="1"/>
</dbReference>
<dbReference type="InterPro" id="IPR000873">
    <property type="entry name" value="AMP-dep_synth/lig_dom"/>
</dbReference>
<dbReference type="SMART" id="SM00823">
    <property type="entry name" value="PKS_PP"/>
    <property type="match status" value="1"/>
</dbReference>
<dbReference type="GO" id="GO:0044550">
    <property type="term" value="P:secondary metabolite biosynthetic process"/>
    <property type="evidence" value="ECO:0007669"/>
    <property type="project" value="TreeGrafter"/>
</dbReference>
<evidence type="ECO:0000256" key="2">
    <source>
        <dbReference type="ARBA" id="ARBA00022450"/>
    </source>
</evidence>
<feature type="domain" description="Carrier" evidence="4">
    <location>
        <begin position="560"/>
        <end position="635"/>
    </location>
</feature>
<dbReference type="SUPFAM" id="SSF56801">
    <property type="entry name" value="Acetyl-CoA synthetase-like"/>
    <property type="match status" value="1"/>
</dbReference>
<keyword evidence="2" id="KW-0596">Phosphopantetheine</keyword>
<dbReference type="OrthoDB" id="2472181at2"/>
<dbReference type="GO" id="GO:0005829">
    <property type="term" value="C:cytosol"/>
    <property type="evidence" value="ECO:0007669"/>
    <property type="project" value="TreeGrafter"/>
</dbReference>
<dbReference type="InterPro" id="IPR042099">
    <property type="entry name" value="ANL_N_sf"/>
</dbReference>
<dbReference type="Proteomes" id="UP000323046">
    <property type="component" value="Chromosome"/>
</dbReference>
<evidence type="ECO:0000259" key="4">
    <source>
        <dbReference type="PROSITE" id="PS50075"/>
    </source>
</evidence>
<keyword evidence="3" id="KW-0597">Phosphoprotein</keyword>
<evidence type="ECO:0000256" key="3">
    <source>
        <dbReference type="ARBA" id="ARBA00022553"/>
    </source>
</evidence>
<evidence type="ECO:0000256" key="1">
    <source>
        <dbReference type="ARBA" id="ARBA00001957"/>
    </source>
</evidence>
<dbReference type="GO" id="GO:0017000">
    <property type="term" value="P:antibiotic biosynthetic process"/>
    <property type="evidence" value="ECO:0007669"/>
    <property type="project" value="UniProtKB-ARBA"/>
</dbReference>
<comment type="cofactor">
    <cofactor evidence="1">
        <name>pantetheine 4'-phosphate</name>
        <dbReference type="ChEBI" id="CHEBI:47942"/>
    </cofactor>
</comment>
<dbReference type="GO" id="GO:0031177">
    <property type="term" value="F:phosphopantetheine binding"/>
    <property type="evidence" value="ECO:0007669"/>
    <property type="project" value="InterPro"/>
</dbReference>
<dbReference type="InterPro" id="IPR045851">
    <property type="entry name" value="AMP-bd_C_sf"/>
</dbReference>
<sequence length="668" mass="70975">MGGHGGGPEGGPAVLNASTNTADEPTAQAGVCGVLAGVVSRWPDREAVSDGVESLTYRELDRRSGALAEQLRAAGARRGALVGVCADRGVGLIVALIATLRTGAGYVPLDPGYPGERLRLTVEDAKCVAVAAPGRLAGELAGAAGAFVDLDEPLPAADARTPGTDGDGSVGETPFTGCARVSGQDTAYVIYTSGSTGRPKGVRVSHDNLLRLFTTSAGLFGFDEHGVWSMFHSAAFDFSVWEIYGALLHGGRVHVIPYATTRDPDAMWRLVRDESITMLSQTPTAFAHLTHAAARAGHPPTSLTHVVFGGEALNPAQLAEWAAHYGTDTPELVNMYGITETTVHVTHHRVTDADIHDPHPHGSPIGTPLPDLTLHLLDEHLDPVEDLTVAEIYVSGPGVAQGYLDRPALTAGRFLPDPHRPGGRLYRSGDLAHRTPDGRYHHHGRSDHQIKLRGFRIEPGEIERILLAHPFIHAAAVTLDRTDPAHPQLAAYAVLADATPAAPATHRELHDHLAQHLPPHMIPSTITPLPALPTTPNGKLDPAQLPTPIRAWHDAGPVDGPRDDIEASVAELFTEVLGVQRIGIHDGFFDIGGDSLLAIRLMARVRRVFGLRLQVRALLEAPTVAQLAAVVTETLVAEMDPAELEALLTAEEEHADGSHETAPEKRTA</sequence>
<dbReference type="InterPro" id="IPR036736">
    <property type="entry name" value="ACP-like_sf"/>
</dbReference>
<dbReference type="Pfam" id="PF00550">
    <property type="entry name" value="PP-binding"/>
    <property type="match status" value="1"/>
</dbReference>
<dbReference type="FunFam" id="1.10.1200.10:FF:000005">
    <property type="entry name" value="Nonribosomal peptide synthetase 1"/>
    <property type="match status" value="1"/>
</dbReference>
<dbReference type="PROSITE" id="PS50075">
    <property type="entry name" value="CARRIER"/>
    <property type="match status" value="1"/>
</dbReference>
<keyword evidence="6" id="KW-1185">Reference proteome</keyword>
<dbReference type="InterPro" id="IPR029058">
    <property type="entry name" value="AB_hydrolase_fold"/>
</dbReference>
<dbReference type="NCBIfam" id="TIGR01733">
    <property type="entry name" value="AA-adenyl-dom"/>
    <property type="match status" value="1"/>
</dbReference>
<name>A0A5P2BGX4_STRVZ</name>
<dbReference type="Pfam" id="PF13193">
    <property type="entry name" value="AMP-binding_C"/>
    <property type="match status" value="1"/>
</dbReference>
<reference evidence="5 6" key="1">
    <citation type="submission" date="2018-05" db="EMBL/GenBank/DDBJ databases">
        <title>Streptomyces venezuelae.</title>
        <authorList>
            <person name="Kim W."/>
            <person name="Lee N."/>
            <person name="Cho B.-K."/>
        </authorList>
    </citation>
    <scope>NUCLEOTIDE SEQUENCE [LARGE SCALE GENOMIC DNA]</scope>
    <source>
        <strain evidence="5 6">ATCC 14583</strain>
    </source>
</reference>
<gene>
    <name evidence="5" type="ORF">DEJ47_24915</name>
</gene>